<evidence type="ECO:0000256" key="1">
    <source>
        <dbReference type="SAM" id="Phobius"/>
    </source>
</evidence>
<dbReference type="Gene3D" id="3.40.30.10">
    <property type="entry name" value="Glutaredoxin"/>
    <property type="match status" value="1"/>
</dbReference>
<organism evidence="3 4">
    <name type="scientific">Flavobacterium celericrescens</name>
    <dbReference type="NCBI Taxonomy" id="2709780"/>
    <lineage>
        <taxon>Bacteria</taxon>
        <taxon>Pseudomonadati</taxon>
        <taxon>Bacteroidota</taxon>
        <taxon>Flavobacteriia</taxon>
        <taxon>Flavobacteriales</taxon>
        <taxon>Flavobacteriaceae</taxon>
        <taxon>Flavobacterium</taxon>
    </lineage>
</organism>
<evidence type="ECO:0000313" key="3">
    <source>
        <dbReference type="EMBL" id="NHM04010.1"/>
    </source>
</evidence>
<evidence type="ECO:0000313" key="4">
    <source>
        <dbReference type="Proteomes" id="UP000761423"/>
    </source>
</evidence>
<evidence type="ECO:0000259" key="2">
    <source>
        <dbReference type="Pfam" id="PF13905"/>
    </source>
</evidence>
<keyword evidence="4" id="KW-1185">Reference proteome</keyword>
<proteinExistence type="predicted"/>
<dbReference type="Proteomes" id="UP000761423">
    <property type="component" value="Unassembled WGS sequence"/>
</dbReference>
<dbReference type="Pfam" id="PF13905">
    <property type="entry name" value="Thioredoxin_8"/>
    <property type="match status" value="1"/>
</dbReference>
<keyword evidence="1" id="KW-0472">Membrane</keyword>
<reference evidence="3 4" key="1">
    <citation type="submission" date="2020-02" db="EMBL/GenBank/DDBJ databases">
        <authorList>
            <person name="Chen W.-M."/>
        </authorList>
    </citation>
    <scope>NUCLEOTIDE SEQUENCE [LARGE SCALE GENOMIC DNA]</scope>
    <source>
        <strain evidence="3 4">TWA-26</strain>
    </source>
</reference>
<comment type="caution">
    <text evidence="3">The sequence shown here is derived from an EMBL/GenBank/DDBJ whole genome shotgun (WGS) entry which is preliminary data.</text>
</comment>
<keyword evidence="1" id="KW-0812">Transmembrane</keyword>
<dbReference type="InterPro" id="IPR012336">
    <property type="entry name" value="Thioredoxin-like_fold"/>
</dbReference>
<protein>
    <submittedName>
        <fullName evidence="3">Redoxin domain-containing protein</fullName>
    </submittedName>
</protein>
<sequence>MNKKILKFGLFGIIIFLVVIFYGKLAYEKIISNTYDKPSFVPYAEQNVFTSYTWPLYTIDGDELYFKKYKGKVLMLVFVSTKSKESLYQLHSLKKIYEDYNTKMNFIFVSNDNHKMISDYFSDNNFYFPLYFYLRTPPKYFSDAIIPQTYVISSKGRIAVDFSGPANWDNKEFRELLDGLLKK</sequence>
<dbReference type="EMBL" id="JAAJBV010000002">
    <property type="protein sequence ID" value="NHM04010.1"/>
    <property type="molecule type" value="Genomic_DNA"/>
</dbReference>
<name>A0ABX0ICU8_9FLAO</name>
<keyword evidence="1" id="KW-1133">Transmembrane helix</keyword>
<feature type="domain" description="Thioredoxin-like fold" evidence="2">
    <location>
        <begin position="71"/>
        <end position="128"/>
    </location>
</feature>
<dbReference type="SUPFAM" id="SSF52833">
    <property type="entry name" value="Thioredoxin-like"/>
    <property type="match status" value="1"/>
</dbReference>
<dbReference type="InterPro" id="IPR036249">
    <property type="entry name" value="Thioredoxin-like_sf"/>
</dbReference>
<dbReference type="RefSeq" id="WP_166235998.1">
    <property type="nucleotide sequence ID" value="NZ_JAAJBV010000002.1"/>
</dbReference>
<accession>A0ABX0ICU8</accession>
<gene>
    <name evidence="3" type="ORF">G4L40_04750</name>
</gene>
<feature type="transmembrane region" description="Helical" evidence="1">
    <location>
        <begin position="6"/>
        <end position="27"/>
    </location>
</feature>